<reference evidence="1" key="1">
    <citation type="submission" date="2018-11" db="EMBL/GenBank/DDBJ databases">
        <authorList>
            <person name="Grassa J C."/>
        </authorList>
    </citation>
    <scope>NUCLEOTIDE SEQUENCE [LARGE SCALE GENOMIC DNA]</scope>
</reference>
<sequence length="216" mass="24257">METQGSSFVPDGVIPIELSSESDRDVNDPLLRGSKAPYRDHGWARCDEAKSMLCNEYGSETPDITGYVDSDYAGDSDTKRSQTGYVFCLNSCTINWKANLQTIVVLSTIEVEYIACTKAVKEALWLKGMATDFGLNQRQIHVHSDNQSALHLSKNQMFHERTKHIDVRLYFIRELIAYGKIKLDKISTAENPSDMLTKAVTTTKFKHCLKLLGKLG</sequence>
<dbReference type="EnsemblPlants" id="evm.model.05.518">
    <property type="protein sequence ID" value="cds.evm.model.05.518"/>
    <property type="gene ID" value="evm.TU.05.518"/>
</dbReference>
<evidence type="ECO:0008006" key="3">
    <source>
        <dbReference type="Google" id="ProtNLM"/>
    </source>
</evidence>
<dbReference type="Gramene" id="evm.model.05.518">
    <property type="protein sequence ID" value="cds.evm.model.05.518"/>
    <property type="gene ID" value="evm.TU.05.518"/>
</dbReference>
<protein>
    <recommendedName>
        <fullName evidence="3">Retrovirus-related Pol polyprotein from transposon TNT 1-94</fullName>
    </recommendedName>
</protein>
<accession>A0A803PQR2</accession>
<evidence type="ECO:0000313" key="2">
    <source>
        <dbReference type="Proteomes" id="UP000596661"/>
    </source>
</evidence>
<dbReference type="CDD" id="cd09272">
    <property type="entry name" value="RNase_HI_RT_Ty1"/>
    <property type="match status" value="1"/>
</dbReference>
<proteinExistence type="predicted"/>
<organism evidence="1 2">
    <name type="scientific">Cannabis sativa</name>
    <name type="common">Hemp</name>
    <name type="synonym">Marijuana</name>
    <dbReference type="NCBI Taxonomy" id="3483"/>
    <lineage>
        <taxon>Eukaryota</taxon>
        <taxon>Viridiplantae</taxon>
        <taxon>Streptophyta</taxon>
        <taxon>Embryophyta</taxon>
        <taxon>Tracheophyta</taxon>
        <taxon>Spermatophyta</taxon>
        <taxon>Magnoliopsida</taxon>
        <taxon>eudicotyledons</taxon>
        <taxon>Gunneridae</taxon>
        <taxon>Pentapetalae</taxon>
        <taxon>rosids</taxon>
        <taxon>fabids</taxon>
        <taxon>Rosales</taxon>
        <taxon>Cannabaceae</taxon>
        <taxon>Cannabis</taxon>
    </lineage>
</organism>
<keyword evidence="2" id="KW-1185">Reference proteome</keyword>
<dbReference type="OMA" id="CEANAGP"/>
<dbReference type="Proteomes" id="UP000596661">
    <property type="component" value="Chromosome 5"/>
</dbReference>
<reference evidence="1" key="2">
    <citation type="submission" date="2021-03" db="UniProtKB">
        <authorList>
            <consortium name="EnsemblPlants"/>
        </authorList>
    </citation>
    <scope>IDENTIFICATION</scope>
</reference>
<evidence type="ECO:0000313" key="1">
    <source>
        <dbReference type="EnsemblPlants" id="cds.evm.model.05.518"/>
    </source>
</evidence>
<name>A0A803PQR2_CANSA</name>
<dbReference type="PANTHER" id="PTHR11439">
    <property type="entry name" value="GAG-POL-RELATED RETROTRANSPOSON"/>
    <property type="match status" value="1"/>
</dbReference>
<dbReference type="EMBL" id="UZAU01000426">
    <property type="status" value="NOT_ANNOTATED_CDS"/>
    <property type="molecule type" value="Genomic_DNA"/>
</dbReference>
<dbReference type="AlphaFoldDB" id="A0A803PQR2"/>